<organism evidence="1 2">
    <name type="scientific">Panagrolaimus sp. ES5</name>
    <dbReference type="NCBI Taxonomy" id="591445"/>
    <lineage>
        <taxon>Eukaryota</taxon>
        <taxon>Metazoa</taxon>
        <taxon>Ecdysozoa</taxon>
        <taxon>Nematoda</taxon>
        <taxon>Chromadorea</taxon>
        <taxon>Rhabditida</taxon>
        <taxon>Tylenchina</taxon>
        <taxon>Panagrolaimomorpha</taxon>
        <taxon>Panagrolaimoidea</taxon>
        <taxon>Panagrolaimidae</taxon>
        <taxon>Panagrolaimus</taxon>
    </lineage>
</organism>
<proteinExistence type="predicted"/>
<reference evidence="2" key="1">
    <citation type="submission" date="2022-11" db="UniProtKB">
        <authorList>
            <consortium name="WormBaseParasite"/>
        </authorList>
    </citation>
    <scope>IDENTIFICATION</scope>
</reference>
<name>A0AC34EZM3_9BILA</name>
<dbReference type="Proteomes" id="UP000887579">
    <property type="component" value="Unplaced"/>
</dbReference>
<accession>A0AC34EZM3</accession>
<evidence type="ECO:0000313" key="1">
    <source>
        <dbReference type="Proteomes" id="UP000887579"/>
    </source>
</evidence>
<protein>
    <submittedName>
        <fullName evidence="2">Histone acetyltransferase</fullName>
    </submittedName>
</protein>
<dbReference type="WBParaSite" id="ES5_v2.g10222.t1">
    <property type="protein sequence ID" value="ES5_v2.g10222.t1"/>
    <property type="gene ID" value="ES5_v2.g10222"/>
</dbReference>
<sequence length="1504" mass="170417">DPKPLEWDAAGKGPENRPPEWERYRSTNERIIYRRYIRRACRTILKSNKRKTKIHKLLQIGAFAPKRSIPRPPKRIPPAIVDDDELMEIPNYMSAHDMLNEADPEHKSILIKFFNDMHRRDVKRIREYEKAAAQGPVPNFIYISKYQMKTLYTSPLPFHLRVKDELFLCDQCLDGWIERDTYERHTKVCQMKQPPGKMIYKDEENRFAFFEVDALTYPSYCQMLCCLGISYIEHKSLHTDIEPFLFYVLAKKEKDRDFYHFIGYFSKQKYGHSSCNLCCLLVLPCYQGKGYGRYIVDFSFLLSRVEKIPGTPERPLSEAADFLYYQYYYDSFLEMVFSWWQCNERDGIDSEKQSFNLGLIEQWTGISKRDMLKVLHSEGIVDVVRFPEDPTRQPKLKFNIDQQELIDHMEKQMAKKNRYWIKKAYLNWKPDFANIEERMHFPLIQAEYEAREAGLLFENPGTDEPESPPKQPAKKGRKKKGEKKVPKPKKKKMVIHFRHGDTNEEFDEKNPFEDLTRSQVFTNKDFLYQTLPYTRPSKKSKKRPTTTGKRRKNRKKKESEAAETKKVEEEESDEEDIPNLFTDPDDDDENEKIGAKEKSIADETMPKPESADSEADEEPHPCSSKTPAKQVSKQQPKFAAKKPPAKKKSPPKRRGRKPGATAGSCKEKSTKDKKLPSSDEDSDDDDAPSRKPLARPRGRKRTTTPKAKKQAETKTSEAATVADAPGTSDVMADLPKSMASPLKEAAKGSSDEEEDPGEHQMRVKIRGSSVEHSSSDSDGPRPLPLQKPLDYHTFSPPLDDAFQMSPQTSPRRSQKRSSRNRSVSFSRNPKESRTSSDYDDANLTHAQPAFTAVPPTHQKTVAVNENHLNLEFISDCALRYHPQQQQQQQENQRCDQLQLLLQQHQNNYPYSESNNRNTSTAAEKSIIPGKEEIEMPKLLPTTLDVPIERMEINDNEANNDDDDDDDVDDDAPPMLSPNFATSNTNNHSPQDDDEDGGEGEFTPPNLHNNNSGSNEAPMMEAPPVLQSTTSSSIPGVDSVPSHRAPESLQNAGSRRSSTEMQQQSHSVPSQATMIHQLPQQQQQQQRVQQQPIQQQQQQQQMQQQQSAWQLQNEMYNSQADPQISSQQQQQISQLQQQQQLQEQPRSHPQQMTPQQQQQQQQMTPQQPPSMPMSDPNSVYSMHSVQSQPPPPPTIMPPHNMPLPQQQQQQMHYPPPLQQQQQQQQQEARKSVEHIQQQQQQQPLLHPQQLLQQHLQQQMLQPLPPPMQPQQLPPPKPKPKPKKKKKEPSTSSTPSTATAIPNPMFPQQKYSNPYDAAAANFGFFPPSYMAAAQMAQFQAGPGYPAYPNPYSTNPTNAYQNQQFNPASFNPWTGQPTGAAGYPGYPPFMQPSAAAAAAAAAAHQNPSRLYSQIGGAGNNPFAAIGGGSNSGGGSGAAGPSTATPQNPMNLNPAAATTSQLPQNNAATAAAMAAHWAQNPMAAAAAQNNPAANPYPSYNPYNMFQQR</sequence>
<evidence type="ECO:0000313" key="2">
    <source>
        <dbReference type="WBParaSite" id="ES5_v2.g10222.t1"/>
    </source>
</evidence>